<evidence type="ECO:0000313" key="1">
    <source>
        <dbReference type="EMBL" id="KAG8008077.1"/>
    </source>
</evidence>
<name>A0ACB7F0P7_NIBAL</name>
<gene>
    <name evidence="1" type="primary">ADAD2</name>
    <name evidence="1" type="ORF">GBF38_003830</name>
</gene>
<comment type="caution">
    <text evidence="1">The sequence shown here is derived from an EMBL/GenBank/DDBJ whole genome shotgun (WGS) entry which is preliminary data.</text>
</comment>
<keyword evidence="2" id="KW-1185">Reference proteome</keyword>
<sequence>MPKYDRVLLVGDFNIHVCCPDRPLVKDFLSLVDSFNLVQCVSGPTHEHGHTLDLILSHGLSVSNLEICCLKGMADQEAFKYSPRRGATSFTSLPDYEPSRHPLRPRVHLTDEVLDYGGATGLSKNVPSSGNHDQVKEALLSGRHDRPIMGRTSTQNPKDILLGNEDKDSDEDPAVLFVSAWQTDWHKNHMAVISSMKFDSLLKMCPDFHDSKSHMAAFVLTREVLDTRGHPCEQYKVVALGTGHSSCKQWLCYNGTMVHDCHAIVIARRALLRFLYKQLLLFFDAVPEAKEKCIFESSADSHRLRLKPKIWLHLYTNQCPEGAAENLYFKDPVKNMWMSVKLQYHAKGLLVPVVYLDPSLWAAKVCCMSASDKLSCWTVTGVQGALLSHFIQPLYITSMVQGSQRLLNKEMADITNKRLDDGLEAFLPPFYTKHDIFFVCGNYVGPPGLFLRHNNLSINWCLGDKDIEVLDGSMGYVADGSPTVSGPGFSSRLSKRALYSYFLRVAQLAGLPYLMDLSTYHNVKVEAIIYQTVKDLVKQQFQSNHAGPWSSKKLVDCFNT</sequence>
<dbReference type="Proteomes" id="UP000805704">
    <property type="component" value="Chromosome 19"/>
</dbReference>
<reference evidence="1" key="1">
    <citation type="submission" date="2020-04" db="EMBL/GenBank/DDBJ databases">
        <title>A chromosome-scale assembly and high-density genetic map of the yellow drum (Nibea albiflora) genome.</title>
        <authorList>
            <person name="Xu D."/>
            <person name="Zhang W."/>
            <person name="Chen R."/>
            <person name="Tan P."/>
            <person name="Wang L."/>
            <person name="Song H."/>
            <person name="Tian L."/>
            <person name="Zhu Q."/>
            <person name="Wang B."/>
        </authorList>
    </citation>
    <scope>NUCLEOTIDE SEQUENCE</scope>
    <source>
        <strain evidence="1">ZJHYS-2018</strain>
    </source>
</reference>
<accession>A0ACB7F0P7</accession>
<proteinExistence type="predicted"/>
<protein>
    <submittedName>
        <fullName evidence="1">Adenosine deaminase domain-containing protein 2</fullName>
    </submittedName>
</protein>
<evidence type="ECO:0000313" key="2">
    <source>
        <dbReference type="Proteomes" id="UP000805704"/>
    </source>
</evidence>
<dbReference type="EMBL" id="CM024807">
    <property type="protein sequence ID" value="KAG8008077.1"/>
    <property type="molecule type" value="Genomic_DNA"/>
</dbReference>
<organism evidence="1 2">
    <name type="scientific">Nibea albiflora</name>
    <name type="common">Yellow drum</name>
    <name type="synonym">Corvina albiflora</name>
    <dbReference type="NCBI Taxonomy" id="240163"/>
    <lineage>
        <taxon>Eukaryota</taxon>
        <taxon>Metazoa</taxon>
        <taxon>Chordata</taxon>
        <taxon>Craniata</taxon>
        <taxon>Vertebrata</taxon>
        <taxon>Euteleostomi</taxon>
        <taxon>Actinopterygii</taxon>
        <taxon>Neopterygii</taxon>
        <taxon>Teleostei</taxon>
        <taxon>Neoteleostei</taxon>
        <taxon>Acanthomorphata</taxon>
        <taxon>Eupercaria</taxon>
        <taxon>Sciaenidae</taxon>
        <taxon>Nibea</taxon>
    </lineage>
</organism>